<dbReference type="STRING" id="117157.SAMN04489717_4177"/>
<keyword evidence="3" id="KW-0732">Signal</keyword>
<dbReference type="AlphaFoldDB" id="A0A1H1VSP4"/>
<feature type="region of interest" description="Disordered" evidence="4">
    <location>
        <begin position="1"/>
        <end position="24"/>
    </location>
</feature>
<keyword evidence="6" id="KW-1185">Reference proteome</keyword>
<dbReference type="CDD" id="cd13585">
    <property type="entry name" value="PBP2_TMBP_like"/>
    <property type="match status" value="1"/>
</dbReference>
<dbReference type="SUPFAM" id="SSF53850">
    <property type="entry name" value="Periplasmic binding protein-like II"/>
    <property type="match status" value="1"/>
</dbReference>
<proteinExistence type="inferred from homology"/>
<dbReference type="PANTHER" id="PTHR43649:SF34">
    <property type="entry name" value="ABC TRANSPORTER PERIPLASMIC-BINDING PROTEIN YCJN-RELATED"/>
    <property type="match status" value="1"/>
</dbReference>
<dbReference type="Pfam" id="PF13416">
    <property type="entry name" value="SBP_bac_8"/>
    <property type="match status" value="1"/>
</dbReference>
<reference evidence="5 6" key="1">
    <citation type="submission" date="2016-10" db="EMBL/GenBank/DDBJ databases">
        <authorList>
            <person name="de Groot N.N."/>
        </authorList>
    </citation>
    <scope>NUCLEOTIDE SEQUENCE [LARGE SCALE GENOMIC DNA]</scope>
    <source>
        <strain evidence="5 6">DSM 22024</strain>
    </source>
</reference>
<dbReference type="Proteomes" id="UP000198983">
    <property type="component" value="Chromosome I"/>
</dbReference>
<gene>
    <name evidence="5" type="ORF">SAMN04489717_4177</name>
</gene>
<evidence type="ECO:0000313" key="6">
    <source>
        <dbReference type="Proteomes" id="UP000198983"/>
    </source>
</evidence>
<organism evidence="5 6">
    <name type="scientific">Actinopolymorpha singaporensis</name>
    <dbReference type="NCBI Taxonomy" id="117157"/>
    <lineage>
        <taxon>Bacteria</taxon>
        <taxon>Bacillati</taxon>
        <taxon>Actinomycetota</taxon>
        <taxon>Actinomycetes</taxon>
        <taxon>Propionibacteriales</taxon>
        <taxon>Actinopolymorphaceae</taxon>
        <taxon>Actinopolymorpha</taxon>
    </lineage>
</organism>
<comment type="similarity">
    <text evidence="1">Belongs to the bacterial solute-binding protein 1 family.</text>
</comment>
<evidence type="ECO:0000256" key="1">
    <source>
        <dbReference type="ARBA" id="ARBA00008520"/>
    </source>
</evidence>
<name>A0A1H1VSP4_9ACTN</name>
<sequence>MSGATHRSSRRAEPGAGPPPAAVGTTRRTLLRGLAGAAGAGLTGAALSGCSSPKDVARASTSDPWRQFAGTTLNFISENTAPTAAIAANLAPFTELTGIRVNIVTLELTALVQKVALDLASGQSQYQIIYADPYQVLAPYSKGLVDLRELAADSSVPHLTGGFGDFIPTQLEAAGKFEDRDKVFALPYDCPTMIWHYRKDLFDKHHDAMSNDLGFDPTPSADTTWDQYAAIAKWFNDKTDDIPYGTGHQAKQHDSLMCDFSNVLWSYGGDYFDNGKAVGSLGTTDPGRCRLGSDEAAEAAAFYDRLLASADPASRTWDWDGVGAAFRAGRIAMCPNWHEFAASNEATMPGKVGYARLPKGPARSASHYGGTGIGISANTLPNERRAAWLFTVWATAPRTQLANLKSRAGGGTPTRTSVYELPEVRKAEKRPSAMPNMLTANAVDEAWKPANIGLRPKIPMWNECDTAIYTQLSRMLLGDAKPAEAMRDTADRIDRIVARGWVS</sequence>
<evidence type="ECO:0000256" key="3">
    <source>
        <dbReference type="ARBA" id="ARBA00022729"/>
    </source>
</evidence>
<dbReference type="RefSeq" id="WP_092655283.1">
    <property type="nucleotide sequence ID" value="NZ_LT629732.1"/>
</dbReference>
<dbReference type="InterPro" id="IPR006311">
    <property type="entry name" value="TAT_signal"/>
</dbReference>
<evidence type="ECO:0000256" key="2">
    <source>
        <dbReference type="ARBA" id="ARBA00022448"/>
    </source>
</evidence>
<dbReference type="InterPro" id="IPR050490">
    <property type="entry name" value="Bact_solute-bd_prot1"/>
</dbReference>
<dbReference type="EMBL" id="LT629732">
    <property type="protein sequence ID" value="SDS87296.1"/>
    <property type="molecule type" value="Genomic_DNA"/>
</dbReference>
<dbReference type="PANTHER" id="PTHR43649">
    <property type="entry name" value="ARABINOSE-BINDING PROTEIN-RELATED"/>
    <property type="match status" value="1"/>
</dbReference>
<dbReference type="InterPro" id="IPR006059">
    <property type="entry name" value="SBP"/>
</dbReference>
<dbReference type="Gene3D" id="3.40.190.10">
    <property type="entry name" value="Periplasmic binding protein-like II"/>
    <property type="match status" value="2"/>
</dbReference>
<evidence type="ECO:0000313" key="5">
    <source>
        <dbReference type="EMBL" id="SDS87296.1"/>
    </source>
</evidence>
<accession>A0A1H1VSP4</accession>
<protein>
    <submittedName>
        <fullName evidence="5">Carbohydrate ABC transporter substrate-binding protein, CUT1 family</fullName>
    </submittedName>
</protein>
<keyword evidence="2" id="KW-0813">Transport</keyword>
<evidence type="ECO:0000256" key="4">
    <source>
        <dbReference type="SAM" id="MobiDB-lite"/>
    </source>
</evidence>
<dbReference type="PROSITE" id="PS51318">
    <property type="entry name" value="TAT"/>
    <property type="match status" value="1"/>
</dbReference>
<dbReference type="OrthoDB" id="9770625at2"/>